<keyword evidence="1" id="KW-0378">Hydrolase</keyword>
<dbReference type="EMBL" id="MSDF01000042">
    <property type="protein sequence ID" value="OPA88089.1"/>
    <property type="molecule type" value="Genomic_DNA"/>
</dbReference>
<name>A0A1T2Y7T4_PSEFL</name>
<gene>
    <name evidence="1" type="ORF">BFW87_23445</name>
</gene>
<accession>A0A1T2Y7T4</accession>
<dbReference type="Proteomes" id="UP000190965">
    <property type="component" value="Unassembled WGS sequence"/>
</dbReference>
<proteinExistence type="predicted"/>
<evidence type="ECO:0000313" key="1">
    <source>
        <dbReference type="EMBL" id="OPA88089.1"/>
    </source>
</evidence>
<keyword evidence="1" id="KW-0540">Nuclease</keyword>
<dbReference type="GO" id="GO:0004519">
    <property type="term" value="F:endonuclease activity"/>
    <property type="evidence" value="ECO:0007669"/>
    <property type="project" value="UniProtKB-KW"/>
</dbReference>
<organism evidence="1 2">
    <name type="scientific">Pseudomonas fluorescens</name>
    <dbReference type="NCBI Taxonomy" id="294"/>
    <lineage>
        <taxon>Bacteria</taxon>
        <taxon>Pseudomonadati</taxon>
        <taxon>Pseudomonadota</taxon>
        <taxon>Gammaproteobacteria</taxon>
        <taxon>Pseudomonadales</taxon>
        <taxon>Pseudomonadaceae</taxon>
        <taxon>Pseudomonas</taxon>
    </lineage>
</organism>
<dbReference type="OrthoDB" id="9052589at2"/>
<keyword evidence="1" id="KW-0255">Endonuclease</keyword>
<reference evidence="1 2" key="1">
    <citation type="submission" date="2016-12" db="EMBL/GenBank/DDBJ databases">
        <title>Draft genome sequences of seven strains of Pseudomonas fluorescens that produce 4-formylaminooxyvinylglycine.</title>
        <authorList>
            <person name="Okrent R.A."/>
            <person name="Manning V.A."/>
            <person name="Trippe K.M."/>
        </authorList>
    </citation>
    <scope>NUCLEOTIDE SEQUENCE [LARGE SCALE GENOMIC DNA]</scope>
    <source>
        <strain evidence="1 2">P5A</strain>
    </source>
</reference>
<dbReference type="AlphaFoldDB" id="A0A1T2Y7T4"/>
<protein>
    <submittedName>
        <fullName evidence="1">HNH endonuclease</fullName>
    </submittedName>
</protein>
<sequence>MAYENRFPQSVITTLAKRSANTCANPGCGAITSGPTDRPDGSINLGEAAHIYGANVGSARYEKVMLPAERRAITNAIWLCGNCHKKIDDDPNQYPPGLLFEWRQEHEQTISEKLGKTGAAIKHRYERRHLEAFGKLSYVAERLIIDKDSCWEYLLTAEALRVEVMPTAQRWKALSQGLYAKPITRLERAKSFDWLSDRLQEILLYVRAFMNLTNGELGLAWGAPGTPGNDFQIVSVCRLYGEVCQGALLWEEQIRFTSVDEDFLEVRDLFVGTAGHLIDRVMEIPKFLSEMVAAEPGSGTYALTLVIELPCGWADKVEAALANAQSVFLANN</sequence>
<dbReference type="RefSeq" id="WP_078742092.1">
    <property type="nucleotide sequence ID" value="NZ_MSDF01000042.1"/>
</dbReference>
<comment type="caution">
    <text evidence="1">The sequence shown here is derived from an EMBL/GenBank/DDBJ whole genome shotgun (WGS) entry which is preliminary data.</text>
</comment>
<evidence type="ECO:0000313" key="2">
    <source>
        <dbReference type="Proteomes" id="UP000190965"/>
    </source>
</evidence>